<reference evidence="10 11" key="1">
    <citation type="submission" date="2016-10" db="EMBL/GenBank/DDBJ databases">
        <authorList>
            <person name="Varghese N."/>
            <person name="Submissions S."/>
        </authorList>
    </citation>
    <scope>NUCLEOTIDE SEQUENCE [LARGE SCALE GENOMIC DNA]</scope>
    <source>
        <strain evidence="10 11">S7-754</strain>
    </source>
</reference>
<feature type="transmembrane region" description="Helical" evidence="9">
    <location>
        <begin position="6"/>
        <end position="31"/>
    </location>
</feature>
<keyword evidence="4 9" id="KW-0812">Transmembrane</keyword>
<keyword evidence="5" id="KW-0630">Potassium</keyword>
<evidence type="ECO:0000313" key="11">
    <source>
        <dbReference type="Proteomes" id="UP000323502"/>
    </source>
</evidence>
<dbReference type="InterPro" id="IPR004623">
    <property type="entry name" value="KdpA"/>
</dbReference>
<keyword evidence="8 9" id="KW-0472">Membrane</keyword>
<evidence type="ECO:0000256" key="8">
    <source>
        <dbReference type="ARBA" id="ARBA00023136"/>
    </source>
</evidence>
<protein>
    <submittedName>
        <fullName evidence="10">K+-transporting ATPase ATPase A chain</fullName>
    </submittedName>
</protein>
<evidence type="ECO:0000256" key="5">
    <source>
        <dbReference type="ARBA" id="ARBA00022958"/>
    </source>
</evidence>
<accession>A0A1G7QQ71</accession>
<evidence type="ECO:0000256" key="2">
    <source>
        <dbReference type="ARBA" id="ARBA00022475"/>
    </source>
</evidence>
<dbReference type="Proteomes" id="UP000323502">
    <property type="component" value="Unassembled WGS sequence"/>
</dbReference>
<keyword evidence="1" id="KW-0813">Transport</keyword>
<evidence type="ECO:0000256" key="4">
    <source>
        <dbReference type="ARBA" id="ARBA00022692"/>
    </source>
</evidence>
<sequence>MTAQGWFLILGFTAILLALAKPLGLWLFALYEGRRTPLHRMLGPAERGFYALAGVDPAREQGWRRYAVHMLVFNAGLMLFTYAVLRLQAVLPGNPQGLGPVGEHLSFNTAISFTANTNWQSYGGEGTMSNLSQMLGLTIHN</sequence>
<dbReference type="AlphaFoldDB" id="A0A1G7QQ71"/>
<dbReference type="PANTHER" id="PTHR30607:SF2">
    <property type="entry name" value="POTASSIUM-TRANSPORTING ATPASE POTASSIUM-BINDING SUBUNIT"/>
    <property type="match status" value="1"/>
</dbReference>
<dbReference type="EMBL" id="FNBI01000009">
    <property type="protein sequence ID" value="SDG00686.1"/>
    <property type="molecule type" value="Genomic_DNA"/>
</dbReference>
<keyword evidence="7" id="KW-0406">Ion transport</keyword>
<dbReference type="PANTHER" id="PTHR30607">
    <property type="entry name" value="POTASSIUM-TRANSPORTING ATPASE A CHAIN"/>
    <property type="match status" value="1"/>
</dbReference>
<evidence type="ECO:0000256" key="6">
    <source>
        <dbReference type="ARBA" id="ARBA00022989"/>
    </source>
</evidence>
<gene>
    <name evidence="10" type="ORF">SAMN05216557_1091</name>
</gene>
<keyword evidence="11" id="KW-1185">Reference proteome</keyword>
<evidence type="ECO:0000256" key="3">
    <source>
        <dbReference type="ARBA" id="ARBA00022538"/>
    </source>
</evidence>
<dbReference type="RefSeq" id="WP_174236667.1">
    <property type="nucleotide sequence ID" value="NZ_FNBI01000009.1"/>
</dbReference>
<dbReference type="GO" id="GO:0005886">
    <property type="term" value="C:plasma membrane"/>
    <property type="evidence" value="ECO:0007669"/>
    <property type="project" value="TreeGrafter"/>
</dbReference>
<evidence type="ECO:0000256" key="9">
    <source>
        <dbReference type="SAM" id="Phobius"/>
    </source>
</evidence>
<feature type="non-terminal residue" evidence="10">
    <location>
        <position position="141"/>
    </location>
</feature>
<dbReference type="Pfam" id="PF03814">
    <property type="entry name" value="KdpA"/>
    <property type="match status" value="1"/>
</dbReference>
<keyword evidence="3" id="KW-0633">Potassium transport</keyword>
<name>A0A1G7QQ71_9SPHN</name>
<proteinExistence type="predicted"/>
<evidence type="ECO:0000256" key="7">
    <source>
        <dbReference type="ARBA" id="ARBA00023065"/>
    </source>
</evidence>
<feature type="transmembrane region" description="Helical" evidence="9">
    <location>
        <begin position="66"/>
        <end position="85"/>
    </location>
</feature>
<keyword evidence="2" id="KW-1003">Cell membrane</keyword>
<dbReference type="GO" id="GO:0008556">
    <property type="term" value="F:P-type potassium transmembrane transporter activity"/>
    <property type="evidence" value="ECO:0007669"/>
    <property type="project" value="InterPro"/>
</dbReference>
<organism evidence="10 11">
    <name type="scientific">Sphingomonas carotinifaciens</name>
    <dbReference type="NCBI Taxonomy" id="1166323"/>
    <lineage>
        <taxon>Bacteria</taxon>
        <taxon>Pseudomonadati</taxon>
        <taxon>Pseudomonadota</taxon>
        <taxon>Alphaproteobacteria</taxon>
        <taxon>Sphingomonadales</taxon>
        <taxon>Sphingomonadaceae</taxon>
        <taxon>Sphingomonas</taxon>
    </lineage>
</organism>
<evidence type="ECO:0000256" key="1">
    <source>
        <dbReference type="ARBA" id="ARBA00022448"/>
    </source>
</evidence>
<evidence type="ECO:0000313" key="10">
    <source>
        <dbReference type="EMBL" id="SDG00686.1"/>
    </source>
</evidence>
<keyword evidence="6 9" id="KW-1133">Transmembrane helix</keyword>